<dbReference type="InterPro" id="IPR008984">
    <property type="entry name" value="SMAD_FHA_dom_sf"/>
</dbReference>
<feature type="compositionally biased region" description="Acidic residues" evidence="1">
    <location>
        <begin position="226"/>
        <end position="236"/>
    </location>
</feature>
<dbReference type="OMA" id="HGTYKND"/>
<proteinExistence type="predicted"/>
<name>M7THP6_EUTLA</name>
<dbReference type="HOGENOM" id="CLU_431490_0_0_1"/>
<feature type="domain" description="FHA" evidence="2">
    <location>
        <begin position="44"/>
        <end position="101"/>
    </location>
</feature>
<dbReference type="KEGG" id="ela:UCREL1_6759"/>
<dbReference type="STRING" id="1287681.M7THP6"/>
<dbReference type="Pfam" id="PF00498">
    <property type="entry name" value="FHA"/>
    <property type="match status" value="1"/>
</dbReference>
<feature type="region of interest" description="Disordered" evidence="1">
    <location>
        <begin position="214"/>
        <end position="280"/>
    </location>
</feature>
<protein>
    <submittedName>
        <fullName evidence="3">Putative fha domain protein</fullName>
    </submittedName>
</protein>
<feature type="region of interest" description="Disordered" evidence="1">
    <location>
        <begin position="396"/>
        <end position="464"/>
    </location>
</feature>
<feature type="compositionally biased region" description="Low complexity" evidence="1">
    <location>
        <begin position="243"/>
        <end position="252"/>
    </location>
</feature>
<evidence type="ECO:0000313" key="3">
    <source>
        <dbReference type="EMBL" id="EMR66240.1"/>
    </source>
</evidence>
<dbReference type="EMBL" id="KB706688">
    <property type="protein sequence ID" value="EMR66240.1"/>
    <property type="molecule type" value="Genomic_DNA"/>
</dbReference>
<evidence type="ECO:0000313" key="4">
    <source>
        <dbReference type="Proteomes" id="UP000012174"/>
    </source>
</evidence>
<keyword evidence="4" id="KW-1185">Reference proteome</keyword>
<gene>
    <name evidence="3" type="ORF">UCREL1_6759</name>
</gene>
<dbReference type="InterPro" id="IPR000253">
    <property type="entry name" value="FHA_dom"/>
</dbReference>
<dbReference type="Gene3D" id="2.60.200.20">
    <property type="match status" value="1"/>
</dbReference>
<dbReference type="AlphaFoldDB" id="M7THP6"/>
<dbReference type="SUPFAM" id="SSF49879">
    <property type="entry name" value="SMAD/FHA domain"/>
    <property type="match status" value="1"/>
</dbReference>
<dbReference type="InterPro" id="IPR051176">
    <property type="entry name" value="Cent_Immune-Sig_Mod"/>
</dbReference>
<dbReference type="GO" id="GO:0005737">
    <property type="term" value="C:cytoplasm"/>
    <property type="evidence" value="ECO:0007669"/>
    <property type="project" value="TreeGrafter"/>
</dbReference>
<dbReference type="PANTHER" id="PTHR15715">
    <property type="entry name" value="CENTROSOMAL PROTEIN OF 170 KDA"/>
    <property type="match status" value="1"/>
</dbReference>
<feature type="compositionally biased region" description="Polar residues" evidence="1">
    <location>
        <begin position="432"/>
        <end position="463"/>
    </location>
</feature>
<feature type="compositionally biased region" description="Polar residues" evidence="1">
    <location>
        <begin position="574"/>
        <end position="587"/>
    </location>
</feature>
<sequence length="634" mass="68449">MASTDSASTDKEDQVVAVLAARTPGPHFVEPERRLTFTTRNPVIPIGRASKVPTKGFVAASDNAWFDSPVMSRGHAELSVDFNTTPKTIYIKDVGSLHGTFHKRGDGSDGLGKEDKLERGQMVKLESGDTLRFGIDIYRAKETFPPCCVDFLVEETTDRPDLSQPKKSAMDSARRCFSVSVPEDDFDDEDILSDKLGEEYGTTDFEDEDEALDLHYTDGSPSSLSSDDEPLDDSMFPDDQSRSESIPSSPVEPEAKTLPSKLPDGDTTEVGQSSEDPVSHRLASTAPFTSFVNRHRLPSPSDAAMVKTLPFGGWCATTSTAQALGEMTGKYEYFTAREDNRATFMNMDRPRSPPIPISAIRETLGASELARDAAGPCNSPVHTIFLAPKPAMSNKLGVTKSSDASPLVDSPKPVESSSSGRTAEGPKPAPTGINQDSVWSTSGDKFINSPASAEPSSSRTRLQSPDFDMTSAFTFQQSKLAKENKTEHTVKPVRIQDLLAQEPNSMEPLEKTIKPVVTIREYTDNTPRAQTGSKRTFDDAFDDLDLMESDDDIADVISNSSDAIALRDLELPAGSSQPKQDSITGAVSESLAASPRQIAARPAKRRRFAEVAACVAIGGASVLSALIMSAPTFT</sequence>
<organism evidence="3 4">
    <name type="scientific">Eutypa lata (strain UCR-EL1)</name>
    <name type="common">Grapevine dieback disease fungus</name>
    <name type="synonym">Eutypa armeniacae</name>
    <dbReference type="NCBI Taxonomy" id="1287681"/>
    <lineage>
        <taxon>Eukaryota</taxon>
        <taxon>Fungi</taxon>
        <taxon>Dikarya</taxon>
        <taxon>Ascomycota</taxon>
        <taxon>Pezizomycotina</taxon>
        <taxon>Sordariomycetes</taxon>
        <taxon>Xylariomycetidae</taxon>
        <taxon>Xylariales</taxon>
        <taxon>Diatrypaceae</taxon>
        <taxon>Eutypa</taxon>
    </lineage>
</organism>
<feature type="region of interest" description="Disordered" evidence="1">
    <location>
        <begin position="571"/>
        <end position="599"/>
    </location>
</feature>
<accession>M7THP6</accession>
<dbReference type="PANTHER" id="PTHR15715:SF37">
    <property type="entry name" value="LD47843P"/>
    <property type="match status" value="1"/>
</dbReference>
<dbReference type="eggNOG" id="KOG3872">
    <property type="taxonomic scope" value="Eukaryota"/>
</dbReference>
<dbReference type="OrthoDB" id="4096268at2759"/>
<evidence type="ECO:0000259" key="2">
    <source>
        <dbReference type="PROSITE" id="PS50006"/>
    </source>
</evidence>
<dbReference type="PROSITE" id="PS50006">
    <property type="entry name" value="FHA_DOMAIN"/>
    <property type="match status" value="1"/>
</dbReference>
<dbReference type="Proteomes" id="UP000012174">
    <property type="component" value="Unassembled WGS sequence"/>
</dbReference>
<reference evidence="4" key="1">
    <citation type="journal article" date="2013" name="Genome Announc.">
        <title>Draft genome sequence of the grapevine dieback fungus Eutypa lata UCR-EL1.</title>
        <authorList>
            <person name="Blanco-Ulate B."/>
            <person name="Rolshausen P.E."/>
            <person name="Cantu D."/>
        </authorList>
    </citation>
    <scope>NUCLEOTIDE SEQUENCE [LARGE SCALE GENOMIC DNA]</scope>
    <source>
        <strain evidence="4">UCR-EL1</strain>
    </source>
</reference>
<evidence type="ECO:0000256" key="1">
    <source>
        <dbReference type="SAM" id="MobiDB-lite"/>
    </source>
</evidence>